<sequence length="289" mass="31707">MSLRAPESAGGLPLFIAPRCHRFAFDSRARWPRDHHPLHLPRRRWSILSSGTPAIRESLIASSVSASPVVTAAPALRRRRSANVHCSLLSLPTLSTSFYVVNPPPPAFVALKASSVIQCSPPSPPITHAPADHRRRGVPQQNSYPVDLMVTPPATPGTPAYTPAASCQRSRPLSAVLETALPTLFDFIGQIVERSKAQVSTLLATLVYLDRLQRRLPKAAKGEERLFFSVDADGRKVSYRFFAPWNAVGMHCTCHRVFLAAFILAAKYTNDSAPKNKHWARYAAAFSLA</sequence>
<reference evidence="1 2" key="1">
    <citation type="journal article" name="Sci. Rep.">
        <title>Genome-scale phylogenetic analyses confirm Olpidium as the closest living zoosporic fungus to the non-flagellated, terrestrial fungi.</title>
        <authorList>
            <person name="Chang Y."/>
            <person name="Rochon D."/>
            <person name="Sekimoto S."/>
            <person name="Wang Y."/>
            <person name="Chovatia M."/>
            <person name="Sandor L."/>
            <person name="Salamov A."/>
            <person name="Grigoriev I.V."/>
            <person name="Stajich J.E."/>
            <person name="Spatafora J.W."/>
        </authorList>
    </citation>
    <scope>NUCLEOTIDE SEQUENCE [LARGE SCALE GENOMIC DNA]</scope>
    <source>
        <strain evidence="1">S191</strain>
    </source>
</reference>
<dbReference type="GO" id="GO:0019901">
    <property type="term" value="F:protein kinase binding"/>
    <property type="evidence" value="ECO:0007669"/>
    <property type="project" value="InterPro"/>
</dbReference>
<dbReference type="CDD" id="cd20557">
    <property type="entry name" value="CYCLIN_ScPCL1-like"/>
    <property type="match status" value="1"/>
</dbReference>
<protein>
    <submittedName>
        <fullName evidence="1">Uncharacterized protein</fullName>
    </submittedName>
</protein>
<dbReference type="OrthoDB" id="10250320at2759"/>
<keyword evidence="2" id="KW-1185">Reference proteome</keyword>
<dbReference type="GO" id="GO:0000307">
    <property type="term" value="C:cyclin-dependent protein kinase holoenzyme complex"/>
    <property type="evidence" value="ECO:0007669"/>
    <property type="project" value="TreeGrafter"/>
</dbReference>
<accession>A0A8H8DGX2</accession>
<dbReference type="GO" id="GO:0016538">
    <property type="term" value="F:cyclin-dependent protein serine/threonine kinase regulator activity"/>
    <property type="evidence" value="ECO:0007669"/>
    <property type="project" value="TreeGrafter"/>
</dbReference>
<organism evidence="1 2">
    <name type="scientific">Olpidium bornovanus</name>
    <dbReference type="NCBI Taxonomy" id="278681"/>
    <lineage>
        <taxon>Eukaryota</taxon>
        <taxon>Fungi</taxon>
        <taxon>Fungi incertae sedis</taxon>
        <taxon>Olpidiomycota</taxon>
        <taxon>Olpidiomycotina</taxon>
        <taxon>Olpidiomycetes</taxon>
        <taxon>Olpidiales</taxon>
        <taxon>Olpidiaceae</taxon>
        <taxon>Olpidium</taxon>
    </lineage>
</organism>
<dbReference type="Proteomes" id="UP000673691">
    <property type="component" value="Unassembled WGS sequence"/>
</dbReference>
<dbReference type="InterPro" id="IPR036915">
    <property type="entry name" value="Cyclin-like_sf"/>
</dbReference>
<name>A0A8H8DGX2_9FUNG</name>
<evidence type="ECO:0000313" key="1">
    <source>
        <dbReference type="EMBL" id="KAG5457791.1"/>
    </source>
</evidence>
<feature type="non-terminal residue" evidence="1">
    <location>
        <position position="289"/>
    </location>
</feature>
<gene>
    <name evidence="1" type="ORF">BJ554DRAFT_2112</name>
</gene>
<dbReference type="InterPro" id="IPR013922">
    <property type="entry name" value="Cyclin_PHO80-like"/>
</dbReference>
<proteinExistence type="predicted"/>
<evidence type="ECO:0000313" key="2">
    <source>
        <dbReference type="Proteomes" id="UP000673691"/>
    </source>
</evidence>
<dbReference type="EMBL" id="JAEFCI010009467">
    <property type="protein sequence ID" value="KAG5457791.1"/>
    <property type="molecule type" value="Genomic_DNA"/>
</dbReference>
<dbReference type="PANTHER" id="PTHR15615">
    <property type="match status" value="1"/>
</dbReference>
<dbReference type="SUPFAM" id="SSF47954">
    <property type="entry name" value="Cyclin-like"/>
    <property type="match status" value="1"/>
</dbReference>
<comment type="caution">
    <text evidence="1">The sequence shown here is derived from an EMBL/GenBank/DDBJ whole genome shotgun (WGS) entry which is preliminary data.</text>
</comment>
<dbReference type="GO" id="GO:0005634">
    <property type="term" value="C:nucleus"/>
    <property type="evidence" value="ECO:0007669"/>
    <property type="project" value="TreeGrafter"/>
</dbReference>
<dbReference type="AlphaFoldDB" id="A0A8H8DGX2"/>
<dbReference type="Gene3D" id="1.10.472.10">
    <property type="entry name" value="Cyclin-like"/>
    <property type="match status" value="1"/>
</dbReference>
<dbReference type="PANTHER" id="PTHR15615:SF10">
    <property type="entry name" value="PHO85 CYCLIN-2-RELATED"/>
    <property type="match status" value="1"/>
</dbReference>